<organism evidence="2 3">
    <name type="scientific">Pseudomonas carnis</name>
    <dbReference type="NCBI Taxonomy" id="2487355"/>
    <lineage>
        <taxon>Bacteria</taxon>
        <taxon>Pseudomonadati</taxon>
        <taxon>Pseudomonadota</taxon>
        <taxon>Gammaproteobacteria</taxon>
        <taxon>Pseudomonadales</taxon>
        <taxon>Pseudomonadaceae</taxon>
        <taxon>Pseudomonas</taxon>
    </lineage>
</organism>
<protein>
    <submittedName>
        <fullName evidence="2">ComF family protein</fullName>
    </submittedName>
</protein>
<dbReference type="Proteomes" id="UP001150614">
    <property type="component" value="Unassembled WGS sequence"/>
</dbReference>
<reference evidence="2" key="1">
    <citation type="submission" date="2022-07" db="EMBL/GenBank/DDBJ databases">
        <title>Draft genome of Pseudomonas carnis strain LP isolated from cheese.</title>
        <authorList>
            <person name="Wolfe B.E."/>
        </authorList>
    </citation>
    <scope>NUCLEOTIDE SEQUENCE</scope>
    <source>
        <strain evidence="2">LP</strain>
    </source>
</reference>
<dbReference type="EMBL" id="JANCLL010000033">
    <property type="protein sequence ID" value="MDD1946759.1"/>
    <property type="molecule type" value="Genomic_DNA"/>
</dbReference>
<sequence>MVIIQIPSTGVWGYAVSLDKHKIRSVPIGENEYGYMQFDTQRTDIGEAVYQLKYRGDFAQVDFLARSIIEALQDNRFPKIHIVIPMPASKIRANQPVYAVASKVADMLGVVYSDSTLVKVKSTGAMKDLKSYDDKVAALEGCFVVKENLNDSNWNALIIDDLYDSGASIEAACTALKKYAKISNISVIILTRTG</sequence>
<evidence type="ECO:0000313" key="2">
    <source>
        <dbReference type="EMBL" id="MDD1946759.1"/>
    </source>
</evidence>
<dbReference type="RefSeq" id="WP_058427677.1">
    <property type="nucleotide sequence ID" value="NZ_JANCLL010000033.1"/>
</dbReference>
<evidence type="ECO:0000256" key="1">
    <source>
        <dbReference type="ARBA" id="ARBA00008007"/>
    </source>
</evidence>
<dbReference type="PANTHER" id="PTHR47505">
    <property type="entry name" value="DNA UTILIZATION PROTEIN YHGH"/>
    <property type="match status" value="1"/>
</dbReference>
<dbReference type="SUPFAM" id="SSF53271">
    <property type="entry name" value="PRTase-like"/>
    <property type="match status" value="1"/>
</dbReference>
<dbReference type="InterPro" id="IPR029057">
    <property type="entry name" value="PRTase-like"/>
</dbReference>
<comment type="similarity">
    <text evidence="1">Belongs to the ComF/GntX family.</text>
</comment>
<dbReference type="InterPro" id="IPR000836">
    <property type="entry name" value="PRTase_dom"/>
</dbReference>
<gene>
    <name evidence="2" type="ORF">NMG11_23310</name>
</gene>
<dbReference type="CDD" id="cd06223">
    <property type="entry name" value="PRTases_typeI"/>
    <property type="match status" value="1"/>
</dbReference>
<dbReference type="InterPro" id="IPR051910">
    <property type="entry name" value="ComF/GntX_DNA_util-trans"/>
</dbReference>
<evidence type="ECO:0000313" key="3">
    <source>
        <dbReference type="Proteomes" id="UP001150614"/>
    </source>
</evidence>
<dbReference type="Gene3D" id="3.40.50.2020">
    <property type="match status" value="1"/>
</dbReference>
<proteinExistence type="inferred from homology"/>
<keyword evidence="3" id="KW-1185">Reference proteome</keyword>
<dbReference type="PANTHER" id="PTHR47505:SF1">
    <property type="entry name" value="DNA UTILIZATION PROTEIN YHGH"/>
    <property type="match status" value="1"/>
</dbReference>
<accession>A0ABT5RL88</accession>
<name>A0ABT5RL88_9PSED</name>
<comment type="caution">
    <text evidence="2">The sequence shown here is derived from an EMBL/GenBank/DDBJ whole genome shotgun (WGS) entry which is preliminary data.</text>
</comment>